<reference evidence="5 6" key="1">
    <citation type="submission" date="2024-01" db="EMBL/GenBank/DDBJ databases">
        <title>The genome of the rayed Mediterranean limpet Patella caerulea (Linnaeus, 1758).</title>
        <authorList>
            <person name="Anh-Thu Weber A."/>
            <person name="Halstead-Nussloch G."/>
        </authorList>
    </citation>
    <scope>NUCLEOTIDE SEQUENCE [LARGE SCALE GENOMIC DNA]</scope>
    <source>
        <strain evidence="5">AATW-2023a</strain>
        <tissue evidence="5">Whole specimen</tissue>
    </source>
</reference>
<evidence type="ECO:0000256" key="1">
    <source>
        <dbReference type="ARBA" id="ARBA00019033"/>
    </source>
</evidence>
<feature type="region of interest" description="Disordered" evidence="3">
    <location>
        <begin position="1"/>
        <end position="88"/>
    </location>
</feature>
<feature type="compositionally biased region" description="Basic and acidic residues" evidence="3">
    <location>
        <begin position="102"/>
        <end position="112"/>
    </location>
</feature>
<feature type="compositionally biased region" description="Polar residues" evidence="3">
    <location>
        <begin position="201"/>
        <end position="216"/>
    </location>
</feature>
<evidence type="ECO:0000259" key="4">
    <source>
        <dbReference type="PROSITE" id="PS51279"/>
    </source>
</evidence>
<protein>
    <recommendedName>
        <fullName evidence="1">Craniofacial development protein 1</fullName>
    </recommendedName>
    <alternativeName>
        <fullName evidence="2">Bucentaur</fullName>
    </alternativeName>
</protein>
<feature type="region of interest" description="Disordered" evidence="3">
    <location>
        <begin position="102"/>
        <end position="158"/>
    </location>
</feature>
<name>A0AAN8PEJ2_PATCE</name>
<dbReference type="PANTHER" id="PTHR48407">
    <property type="entry name" value="CRANIOFACIAL DEVELOPMENT PROTEIN 1"/>
    <property type="match status" value="1"/>
</dbReference>
<feature type="compositionally biased region" description="Acidic residues" evidence="3">
    <location>
        <begin position="21"/>
        <end position="34"/>
    </location>
</feature>
<evidence type="ECO:0000256" key="2">
    <source>
        <dbReference type="ARBA" id="ARBA00030244"/>
    </source>
</evidence>
<sequence length="303" mass="33798">MSDEEDYDSEEDVDYVPQAEDVSEEDNSGDEEDLSVLGITENITGSRRKKTSKSKKDDLGPRKRQGGIKLENEECNEEENTTKDEENLKLAKEIANEKVAKKVEQEKKRADDLWSSFLSDVKPAPKRTPSSPATPTITKNTNGSSSGSANVSKKEETPVKTMKITKVFDFAGEEVKITKEVSTDSKEAQKELKKQEESKPGVTSPSVQKNTGSVLSNIGIKRPGAGGGLGGVLNKIGKKQKMSVLDKSKMDWNSFKKDEGIEDDLKLHNNSKEGYIERMKFLQRTDLRQFEIEKNLRMSSSRK</sequence>
<evidence type="ECO:0000313" key="6">
    <source>
        <dbReference type="Proteomes" id="UP001347796"/>
    </source>
</evidence>
<dbReference type="EMBL" id="JAZGQO010000011">
    <property type="protein sequence ID" value="KAK6174404.1"/>
    <property type="molecule type" value="Genomic_DNA"/>
</dbReference>
<feature type="compositionally biased region" description="Polar residues" evidence="3">
    <location>
        <begin position="128"/>
        <end position="151"/>
    </location>
</feature>
<comment type="caution">
    <text evidence="5">The sequence shown here is derived from an EMBL/GenBank/DDBJ whole genome shotgun (WGS) entry which is preliminary data.</text>
</comment>
<organism evidence="5 6">
    <name type="scientific">Patella caerulea</name>
    <name type="common">Rayed Mediterranean limpet</name>
    <dbReference type="NCBI Taxonomy" id="87958"/>
    <lineage>
        <taxon>Eukaryota</taxon>
        <taxon>Metazoa</taxon>
        <taxon>Spiralia</taxon>
        <taxon>Lophotrochozoa</taxon>
        <taxon>Mollusca</taxon>
        <taxon>Gastropoda</taxon>
        <taxon>Patellogastropoda</taxon>
        <taxon>Patelloidea</taxon>
        <taxon>Patellidae</taxon>
        <taxon>Patella</taxon>
    </lineage>
</organism>
<proteinExistence type="predicted"/>
<dbReference type="Proteomes" id="UP001347796">
    <property type="component" value="Unassembled WGS sequence"/>
</dbReference>
<dbReference type="PROSITE" id="PS51279">
    <property type="entry name" value="BCNT_C"/>
    <property type="match status" value="1"/>
</dbReference>
<accession>A0AAN8PEJ2</accession>
<dbReference type="Pfam" id="PF07572">
    <property type="entry name" value="BCNT"/>
    <property type="match status" value="1"/>
</dbReference>
<gene>
    <name evidence="5" type="ORF">SNE40_017689</name>
</gene>
<evidence type="ECO:0000256" key="3">
    <source>
        <dbReference type="SAM" id="MobiDB-lite"/>
    </source>
</evidence>
<dbReference type="GO" id="GO:0000812">
    <property type="term" value="C:Swr1 complex"/>
    <property type="evidence" value="ECO:0007669"/>
    <property type="project" value="TreeGrafter"/>
</dbReference>
<dbReference type="AlphaFoldDB" id="A0AAN8PEJ2"/>
<dbReference type="InterPro" id="IPR011421">
    <property type="entry name" value="BCNT-C"/>
</dbReference>
<dbReference type="InterPro" id="IPR027124">
    <property type="entry name" value="Swc5/CFDP1/2"/>
</dbReference>
<feature type="compositionally biased region" description="Acidic residues" evidence="3">
    <location>
        <begin position="1"/>
        <end position="14"/>
    </location>
</feature>
<evidence type="ECO:0000313" key="5">
    <source>
        <dbReference type="EMBL" id="KAK6174404.1"/>
    </source>
</evidence>
<feature type="region of interest" description="Disordered" evidence="3">
    <location>
        <begin position="178"/>
        <end position="231"/>
    </location>
</feature>
<dbReference type="PANTHER" id="PTHR48407:SF1">
    <property type="entry name" value="CRANIOFACIAL DEVELOPMENT PROTEIN 1"/>
    <property type="match status" value="1"/>
</dbReference>
<feature type="domain" description="BCNT-C" evidence="4">
    <location>
        <begin position="223"/>
        <end position="303"/>
    </location>
</feature>
<keyword evidence="6" id="KW-1185">Reference proteome</keyword>
<feature type="compositionally biased region" description="Basic and acidic residues" evidence="3">
    <location>
        <begin position="178"/>
        <end position="199"/>
    </location>
</feature>